<dbReference type="AlphaFoldDB" id="A0A0L8C7G6"/>
<dbReference type="Pfam" id="PF03886">
    <property type="entry name" value="ABC_trans_aux"/>
    <property type="match status" value="1"/>
</dbReference>
<evidence type="ECO:0000313" key="2">
    <source>
        <dbReference type="EMBL" id="KOF22759.1"/>
    </source>
</evidence>
<evidence type="ECO:0000313" key="3">
    <source>
        <dbReference type="Proteomes" id="UP000037425"/>
    </source>
</evidence>
<organism evidence="2 3">
    <name type="scientific">Ensifer adhaerens</name>
    <name type="common">Sinorhizobium morelense</name>
    <dbReference type="NCBI Taxonomy" id="106592"/>
    <lineage>
        <taxon>Bacteria</taxon>
        <taxon>Pseudomonadati</taxon>
        <taxon>Pseudomonadota</taxon>
        <taxon>Alphaproteobacteria</taxon>
        <taxon>Hyphomicrobiales</taxon>
        <taxon>Rhizobiaceae</taxon>
        <taxon>Sinorhizobium/Ensifer group</taxon>
        <taxon>Ensifer</taxon>
    </lineage>
</organism>
<sequence>MNFSGLVCVREMGAMRSALVFTLAVLLAGCGTRAAVNDTFSLSASPVVEGRAATNKQILVPEPTALKALDGDQVVIRLSGSELQYLSKAQWSDRLPRIVQAKLVQAFENSGKVGGVGKPGQGLAIDYQVISDIRSFEISTQGADTAVVEIFAKIVNDRNGTVRVQKAFRATAGVKGTDNPAFVRALDQAFATVVAEIVGWTLSSI</sequence>
<dbReference type="Gene3D" id="3.40.50.10610">
    <property type="entry name" value="ABC-type transport auxiliary lipoprotein component"/>
    <property type="match status" value="1"/>
</dbReference>
<gene>
    <name evidence="2" type="ORF">AC244_04505</name>
</gene>
<proteinExistence type="predicted"/>
<dbReference type="PATRIC" id="fig|106592.7.peg.963"/>
<dbReference type="SUPFAM" id="SSF159594">
    <property type="entry name" value="XCC0632-like"/>
    <property type="match status" value="1"/>
</dbReference>
<dbReference type="Proteomes" id="UP000037425">
    <property type="component" value="Unassembled WGS sequence"/>
</dbReference>
<evidence type="ECO:0000259" key="1">
    <source>
        <dbReference type="Pfam" id="PF03886"/>
    </source>
</evidence>
<dbReference type="EMBL" id="LGAP01000001">
    <property type="protein sequence ID" value="KOF22759.1"/>
    <property type="molecule type" value="Genomic_DNA"/>
</dbReference>
<name>A0A0L8C7G6_ENSAD</name>
<comment type="caution">
    <text evidence="2">The sequence shown here is derived from an EMBL/GenBank/DDBJ whole genome shotgun (WGS) entry which is preliminary data.</text>
</comment>
<protein>
    <submittedName>
        <fullName evidence="2">ABC transporter</fullName>
    </submittedName>
</protein>
<reference evidence="3" key="1">
    <citation type="submission" date="2015-07" db="EMBL/GenBank/DDBJ databases">
        <title>Whole genome sequence of an Ensifer adhaerens strain isolated from a cave pool in the Wind Cave National Park.</title>
        <authorList>
            <person name="Eng W.W.H."/>
            <person name="Gan H.M."/>
            <person name="Barton H.A."/>
            <person name="Savka M.A."/>
        </authorList>
    </citation>
    <scope>NUCLEOTIDE SEQUENCE [LARGE SCALE GENOMIC DNA]</scope>
    <source>
        <strain evidence="3">SD006</strain>
    </source>
</reference>
<dbReference type="OrthoDB" id="9808689at2"/>
<accession>A0A0L8C7G6</accession>
<dbReference type="InterPro" id="IPR005586">
    <property type="entry name" value="ABC_trans_aux"/>
</dbReference>
<feature type="domain" description="ABC-type transport auxiliary lipoprotein component" evidence="1">
    <location>
        <begin position="41"/>
        <end position="198"/>
    </location>
</feature>